<comment type="caution">
    <text evidence="3">The sequence shown here is derived from an EMBL/GenBank/DDBJ whole genome shotgun (WGS) entry which is preliminary data.</text>
</comment>
<dbReference type="Pfam" id="PF26612">
    <property type="entry name" value="DUF8192"/>
    <property type="match status" value="1"/>
</dbReference>
<feature type="chain" id="PRO_5046587123" description="DUF8192 domain-containing protein" evidence="1">
    <location>
        <begin position="19"/>
        <end position="137"/>
    </location>
</feature>
<proteinExistence type="predicted"/>
<evidence type="ECO:0000313" key="3">
    <source>
        <dbReference type="EMBL" id="MDG4715528.1"/>
    </source>
</evidence>
<dbReference type="EMBL" id="JARSBN010000003">
    <property type="protein sequence ID" value="MDG4715528.1"/>
    <property type="molecule type" value="Genomic_DNA"/>
</dbReference>
<gene>
    <name evidence="3" type="ORF">P7122_06585</name>
</gene>
<organism evidence="3 4">
    <name type="scientific">Winogradskyella marincola</name>
    <dbReference type="NCBI Taxonomy" id="3037795"/>
    <lineage>
        <taxon>Bacteria</taxon>
        <taxon>Pseudomonadati</taxon>
        <taxon>Bacteroidota</taxon>
        <taxon>Flavobacteriia</taxon>
        <taxon>Flavobacteriales</taxon>
        <taxon>Flavobacteriaceae</taxon>
        <taxon>Winogradskyella</taxon>
    </lineage>
</organism>
<reference evidence="3 4" key="1">
    <citation type="submission" date="2023-03" db="EMBL/GenBank/DDBJ databases">
        <title>Strain YYF002 represents a novel species in the genus Winogradskyella isolated from seawater.</title>
        <authorList>
            <person name="Fu Z.-Y."/>
        </authorList>
    </citation>
    <scope>NUCLEOTIDE SEQUENCE [LARGE SCALE GENOMIC DNA]</scope>
    <source>
        <strain evidence="3 4">YYF002</strain>
    </source>
</reference>
<sequence>MRTIGTIILLLMSINLYAQNLAECGLNDNSELTQTESKFLNGYMNSEQRKGFDFTGKKVLFITGKRGEGIGNKSKYFDYVKEWDKSGNKIATWVVELNDDEKELIEKTDYDVIVTYWVKHLSKRRKRIILNELKTNI</sequence>
<protein>
    <recommendedName>
        <fullName evidence="2">DUF8192 domain-containing protein</fullName>
    </recommendedName>
</protein>
<keyword evidence="1" id="KW-0732">Signal</keyword>
<dbReference type="InterPro" id="IPR058505">
    <property type="entry name" value="DUF8192"/>
</dbReference>
<dbReference type="RefSeq" id="WP_278004984.1">
    <property type="nucleotide sequence ID" value="NZ_JARSBN010000003.1"/>
</dbReference>
<evidence type="ECO:0000259" key="2">
    <source>
        <dbReference type="Pfam" id="PF26612"/>
    </source>
</evidence>
<evidence type="ECO:0000256" key="1">
    <source>
        <dbReference type="SAM" id="SignalP"/>
    </source>
</evidence>
<dbReference type="Proteomes" id="UP001529085">
    <property type="component" value="Unassembled WGS sequence"/>
</dbReference>
<feature type="domain" description="DUF8192" evidence="2">
    <location>
        <begin position="29"/>
        <end position="131"/>
    </location>
</feature>
<feature type="signal peptide" evidence="1">
    <location>
        <begin position="1"/>
        <end position="18"/>
    </location>
</feature>
<evidence type="ECO:0000313" key="4">
    <source>
        <dbReference type="Proteomes" id="UP001529085"/>
    </source>
</evidence>
<accession>A0ABT6G0F8</accession>
<name>A0ABT6G0F8_9FLAO</name>
<keyword evidence="4" id="KW-1185">Reference proteome</keyword>